<keyword evidence="2" id="KW-1185">Reference proteome</keyword>
<organism evidence="1 2">
    <name type="scientific">Catharanthus roseus</name>
    <name type="common">Madagascar periwinkle</name>
    <name type="synonym">Vinca rosea</name>
    <dbReference type="NCBI Taxonomy" id="4058"/>
    <lineage>
        <taxon>Eukaryota</taxon>
        <taxon>Viridiplantae</taxon>
        <taxon>Streptophyta</taxon>
        <taxon>Embryophyta</taxon>
        <taxon>Tracheophyta</taxon>
        <taxon>Spermatophyta</taxon>
        <taxon>Magnoliopsida</taxon>
        <taxon>eudicotyledons</taxon>
        <taxon>Gunneridae</taxon>
        <taxon>Pentapetalae</taxon>
        <taxon>asterids</taxon>
        <taxon>lamiids</taxon>
        <taxon>Gentianales</taxon>
        <taxon>Apocynaceae</taxon>
        <taxon>Rauvolfioideae</taxon>
        <taxon>Vinceae</taxon>
        <taxon>Catharanthinae</taxon>
        <taxon>Catharanthus</taxon>
    </lineage>
</organism>
<evidence type="ECO:0000313" key="2">
    <source>
        <dbReference type="Proteomes" id="UP001060085"/>
    </source>
</evidence>
<protein>
    <submittedName>
        <fullName evidence="1">Uncharacterized protein</fullName>
    </submittedName>
</protein>
<proteinExistence type="predicted"/>
<dbReference type="EMBL" id="CM044708">
    <property type="protein sequence ID" value="KAI5648713.1"/>
    <property type="molecule type" value="Genomic_DNA"/>
</dbReference>
<comment type="caution">
    <text evidence="1">The sequence shown here is derived from an EMBL/GenBank/DDBJ whole genome shotgun (WGS) entry which is preliminary data.</text>
</comment>
<name>A0ACB9ZNV2_CATRO</name>
<reference evidence="2" key="1">
    <citation type="journal article" date="2023" name="Nat. Plants">
        <title>Single-cell RNA sequencing provides a high-resolution roadmap for understanding the multicellular compartmentation of specialized metabolism.</title>
        <authorList>
            <person name="Sun S."/>
            <person name="Shen X."/>
            <person name="Li Y."/>
            <person name="Li Y."/>
            <person name="Wang S."/>
            <person name="Li R."/>
            <person name="Zhang H."/>
            <person name="Shen G."/>
            <person name="Guo B."/>
            <person name="Wei J."/>
            <person name="Xu J."/>
            <person name="St-Pierre B."/>
            <person name="Chen S."/>
            <person name="Sun C."/>
        </authorList>
    </citation>
    <scope>NUCLEOTIDE SEQUENCE [LARGE SCALE GENOMIC DNA]</scope>
</reference>
<sequence>MLIALRFNHRVRDCFPGPSKSNSLNCNAKFCFQLVGDGTFAAGDIAIIKVKVLRNFERANFKNPFNLNITVNNKMGNRKSYIAAGTVSWLAGVDEFIAGTKAIILILPKDAFGNNISSAISASHSNGSVANILIITSKGWNQLGYLSIEFIVPTSGSLLLDVQEQNQTLIRSPLPIELKPGALDVSNCLLRFNHETKSFQLFSVMEAFIHQHDLFGNLVPGLYAFDFEVVEKGTNLSMPVSDLLFKEIGPGVLVIFVPEKSGMYHVSVFCGKIQLNAGVPFRKLVNAGKVNLSLSGLVEYAPKVSKMIRNDIIIASVNSSGFSAWMFGDNNDGRIFPKVFNDKVYVCGSLLIQNGRLFRYTPYKGFYADDSFFNSGYLTASPPSTELKVKTSYDQWQPLETFVSISKHFTVKAKGIRFRGTIADCNTIMQHLLHQGGKLGCCSTREGK</sequence>
<dbReference type="Proteomes" id="UP001060085">
    <property type="component" value="Linkage Group LG08"/>
</dbReference>
<evidence type="ECO:0000313" key="1">
    <source>
        <dbReference type="EMBL" id="KAI5648713.1"/>
    </source>
</evidence>
<gene>
    <name evidence="1" type="ORF">M9H77_34718</name>
</gene>
<accession>A0ACB9ZNV2</accession>